<proteinExistence type="predicted"/>
<dbReference type="Proteomes" id="UP000307968">
    <property type="component" value="Chromosome"/>
</dbReference>
<reference evidence="1 2" key="1">
    <citation type="submission" date="2019-05" db="EMBL/GenBank/DDBJ databases">
        <authorList>
            <consortium name="Pathogen Informatics"/>
        </authorList>
    </citation>
    <scope>NUCLEOTIDE SEQUENCE [LARGE SCALE GENOMIC DNA]</scope>
    <source>
        <strain evidence="1 2">NCTC12971</strain>
    </source>
</reference>
<protein>
    <submittedName>
        <fullName evidence="1">Uncharacterized protein</fullName>
    </submittedName>
</protein>
<accession>A0A4V6JIL5</accession>
<gene>
    <name evidence="1" type="ORF">NCTC12971_05748</name>
</gene>
<name>A0A4V6JIL5_SERRU</name>
<evidence type="ECO:0000313" key="2">
    <source>
        <dbReference type="Proteomes" id="UP000307968"/>
    </source>
</evidence>
<evidence type="ECO:0000313" key="1">
    <source>
        <dbReference type="EMBL" id="VTP68673.1"/>
    </source>
</evidence>
<dbReference type="EMBL" id="LR590463">
    <property type="protein sequence ID" value="VTP68673.1"/>
    <property type="molecule type" value="Genomic_DNA"/>
</dbReference>
<sequence>MAILEAGNININVYHYLGMLLFCQQSYQGFPSA</sequence>
<organism evidence="1 2">
    <name type="scientific">Serratia rubidaea</name>
    <name type="common">Serratia marinorubra</name>
    <dbReference type="NCBI Taxonomy" id="61652"/>
    <lineage>
        <taxon>Bacteria</taxon>
        <taxon>Pseudomonadati</taxon>
        <taxon>Pseudomonadota</taxon>
        <taxon>Gammaproteobacteria</taxon>
        <taxon>Enterobacterales</taxon>
        <taxon>Yersiniaceae</taxon>
        <taxon>Serratia</taxon>
    </lineage>
</organism>
<dbReference type="AlphaFoldDB" id="A0A4V6JIL5"/>